<dbReference type="VEuPathDB" id="FungiDB:RhiirA1_462322"/>
<dbReference type="VEuPathDB" id="FungiDB:FUN_002369"/>
<gene>
    <name evidence="1" type="ORF">RhiirA4_470126</name>
</gene>
<dbReference type="EMBL" id="LLXI01001211">
    <property type="protein sequence ID" value="PKY52479.1"/>
    <property type="molecule type" value="Genomic_DNA"/>
</dbReference>
<comment type="caution">
    <text evidence="1">The sequence shown here is derived from an EMBL/GenBank/DDBJ whole genome shotgun (WGS) entry which is preliminary data.</text>
</comment>
<evidence type="ECO:0000313" key="2">
    <source>
        <dbReference type="Proteomes" id="UP000234323"/>
    </source>
</evidence>
<protein>
    <recommendedName>
        <fullName evidence="3">F-box domain-containing protein</fullName>
    </recommendedName>
</protein>
<accession>A0A2I1H0S0</accession>
<dbReference type="Gene3D" id="3.80.10.10">
    <property type="entry name" value="Ribonuclease Inhibitor"/>
    <property type="match status" value="2"/>
</dbReference>
<name>A0A2I1H0S0_9GLOM</name>
<dbReference type="SUPFAM" id="SSF52047">
    <property type="entry name" value="RNI-like"/>
    <property type="match status" value="1"/>
</dbReference>
<proteinExistence type="predicted"/>
<sequence>MSKLSQDCLIIIFEELEYDVKSLYSCLLINKLWCETVVPVLWKNPWKFLKNNKYKILIRLSYLHRTITSFLPPEIKLHLINKDINTHKPLFKYISYLKTLKDTSIVAIAQNTHDKNKFIRELFKMIFNYSPNIKKLIIFSNYFDQELCNIPESRKCFLNVTTLKCYTFVKLDKLAQICHNIRYLNIKYCNYDNNPGLITLIKAQKNLKYFKCGFKAFSDPYEISCKGIGEALTKQADSILLIHLSCPIKFCCPIFTKFVNLKTLKIDGKIVDKSLMKPNLPNLEYLELYGGYIYEAAIFIKSTKGNLREIRIKHDFHEKNRLMFIQSITEYCPNLKSVALFYQDDHLVIRELEKLFSTCSQLERLVIVCEDYYNDSYDKLLDILVINAPSSLNSLKLDNFKIKMKSLKTFFKRWKEKHQTSISVYYILYFKEIHKVDIINDCIEVKKFDDNYCCRYFDWNYDYWCY</sequence>
<dbReference type="AlphaFoldDB" id="A0A2I1H0S0"/>
<dbReference type="VEuPathDB" id="FungiDB:RhiirFUN_002435"/>
<reference evidence="1 2" key="1">
    <citation type="submission" date="2015-10" db="EMBL/GenBank/DDBJ databases">
        <title>Genome analyses suggest a sexual origin of heterokaryosis in a supposedly ancient asexual fungus.</title>
        <authorList>
            <person name="Ropars J."/>
            <person name="Sedzielewska K."/>
            <person name="Noel J."/>
            <person name="Charron P."/>
            <person name="Farinelli L."/>
            <person name="Marton T."/>
            <person name="Kruger M."/>
            <person name="Pelin A."/>
            <person name="Brachmann A."/>
            <person name="Corradi N."/>
        </authorList>
    </citation>
    <scope>NUCLEOTIDE SEQUENCE [LARGE SCALE GENOMIC DNA]</scope>
    <source>
        <strain evidence="1 2">A4</strain>
    </source>
</reference>
<dbReference type="InterPro" id="IPR032675">
    <property type="entry name" value="LRR_dom_sf"/>
</dbReference>
<evidence type="ECO:0008006" key="3">
    <source>
        <dbReference type="Google" id="ProtNLM"/>
    </source>
</evidence>
<organism evidence="1 2">
    <name type="scientific">Rhizophagus irregularis</name>
    <dbReference type="NCBI Taxonomy" id="588596"/>
    <lineage>
        <taxon>Eukaryota</taxon>
        <taxon>Fungi</taxon>
        <taxon>Fungi incertae sedis</taxon>
        <taxon>Mucoromycota</taxon>
        <taxon>Glomeromycotina</taxon>
        <taxon>Glomeromycetes</taxon>
        <taxon>Glomerales</taxon>
        <taxon>Glomeraceae</taxon>
        <taxon>Rhizophagus</taxon>
    </lineage>
</organism>
<dbReference type="Proteomes" id="UP000234323">
    <property type="component" value="Unassembled WGS sequence"/>
</dbReference>
<keyword evidence="2" id="KW-1185">Reference proteome</keyword>
<evidence type="ECO:0000313" key="1">
    <source>
        <dbReference type="EMBL" id="PKY52479.1"/>
    </source>
</evidence>